<evidence type="ECO:0000313" key="3">
    <source>
        <dbReference type="EMBL" id="KIM35814.1"/>
    </source>
</evidence>
<sequence>MACTIFFWDYILTFGMEVELVWKSKWNFMKGLYLFQRYLPFTDPIWLFLYRLCDFFPVLLRSPFFIRSDGGYFDGGWVSEVILTLRTWVVWNRSQHLSIILPILFVLFCVSSLVIVVRFVHSSKLGAPPYPGFRECYVTFVNQDIVFIWVLLIVWDAALLTLMLVPALQAYQDGDNTSLIKAVYRDGVIYYLYLFGLLCINIIVVKTLPMKYQLLLSLYVVNFPASDKCSRNIGWRAWCIQSSQAAYFSTFALRQ</sequence>
<dbReference type="Proteomes" id="UP000053424">
    <property type="component" value="Unassembled WGS sequence"/>
</dbReference>
<feature type="domain" description="DUF6533" evidence="2">
    <location>
        <begin position="2"/>
        <end position="41"/>
    </location>
</feature>
<dbReference type="EMBL" id="KN831813">
    <property type="protein sequence ID" value="KIM35814.1"/>
    <property type="molecule type" value="Genomic_DNA"/>
</dbReference>
<feature type="transmembrane region" description="Helical" evidence="1">
    <location>
        <begin position="97"/>
        <end position="120"/>
    </location>
</feature>
<keyword evidence="1" id="KW-0812">Transmembrane</keyword>
<dbReference type="Pfam" id="PF20151">
    <property type="entry name" value="DUF6533"/>
    <property type="match status" value="1"/>
</dbReference>
<organism evidence="3 4">
    <name type="scientific">Hebeloma cylindrosporum</name>
    <dbReference type="NCBI Taxonomy" id="76867"/>
    <lineage>
        <taxon>Eukaryota</taxon>
        <taxon>Fungi</taxon>
        <taxon>Dikarya</taxon>
        <taxon>Basidiomycota</taxon>
        <taxon>Agaricomycotina</taxon>
        <taxon>Agaricomycetes</taxon>
        <taxon>Agaricomycetidae</taxon>
        <taxon>Agaricales</taxon>
        <taxon>Agaricineae</taxon>
        <taxon>Hymenogastraceae</taxon>
        <taxon>Hebeloma</taxon>
    </lineage>
</organism>
<feature type="transmembrane region" description="Helical" evidence="1">
    <location>
        <begin position="146"/>
        <end position="168"/>
    </location>
</feature>
<dbReference type="AlphaFoldDB" id="A0A0C3BUQ6"/>
<reference evidence="3 4" key="1">
    <citation type="submission" date="2014-04" db="EMBL/GenBank/DDBJ databases">
        <authorList>
            <consortium name="DOE Joint Genome Institute"/>
            <person name="Kuo A."/>
            <person name="Gay G."/>
            <person name="Dore J."/>
            <person name="Kohler A."/>
            <person name="Nagy L.G."/>
            <person name="Floudas D."/>
            <person name="Copeland A."/>
            <person name="Barry K.W."/>
            <person name="Cichocki N."/>
            <person name="Veneault-Fourrey C."/>
            <person name="LaButti K."/>
            <person name="Lindquist E.A."/>
            <person name="Lipzen A."/>
            <person name="Lundell T."/>
            <person name="Morin E."/>
            <person name="Murat C."/>
            <person name="Sun H."/>
            <person name="Tunlid A."/>
            <person name="Henrissat B."/>
            <person name="Grigoriev I.V."/>
            <person name="Hibbett D.S."/>
            <person name="Martin F."/>
            <person name="Nordberg H.P."/>
            <person name="Cantor M.N."/>
            <person name="Hua S.X."/>
        </authorList>
    </citation>
    <scope>NUCLEOTIDE SEQUENCE [LARGE SCALE GENOMIC DNA]</scope>
    <source>
        <strain evidence="4">h7</strain>
    </source>
</reference>
<protein>
    <recommendedName>
        <fullName evidence="2">DUF6533 domain-containing protein</fullName>
    </recommendedName>
</protein>
<evidence type="ECO:0000313" key="4">
    <source>
        <dbReference type="Proteomes" id="UP000053424"/>
    </source>
</evidence>
<keyword evidence="1" id="KW-1133">Transmembrane helix</keyword>
<name>A0A0C3BUQ6_HEBCY</name>
<proteinExistence type="predicted"/>
<gene>
    <name evidence="3" type="ORF">M413DRAFT_428309</name>
</gene>
<reference evidence="4" key="2">
    <citation type="submission" date="2015-01" db="EMBL/GenBank/DDBJ databases">
        <title>Evolutionary Origins and Diversification of the Mycorrhizal Mutualists.</title>
        <authorList>
            <consortium name="DOE Joint Genome Institute"/>
            <consortium name="Mycorrhizal Genomics Consortium"/>
            <person name="Kohler A."/>
            <person name="Kuo A."/>
            <person name="Nagy L.G."/>
            <person name="Floudas D."/>
            <person name="Copeland A."/>
            <person name="Barry K.W."/>
            <person name="Cichocki N."/>
            <person name="Veneault-Fourrey C."/>
            <person name="LaButti K."/>
            <person name="Lindquist E.A."/>
            <person name="Lipzen A."/>
            <person name="Lundell T."/>
            <person name="Morin E."/>
            <person name="Murat C."/>
            <person name="Riley R."/>
            <person name="Ohm R."/>
            <person name="Sun H."/>
            <person name="Tunlid A."/>
            <person name="Henrissat B."/>
            <person name="Grigoriev I.V."/>
            <person name="Hibbett D.S."/>
            <person name="Martin F."/>
        </authorList>
    </citation>
    <scope>NUCLEOTIDE SEQUENCE [LARGE SCALE GENOMIC DNA]</scope>
    <source>
        <strain evidence="4">h7</strain>
    </source>
</reference>
<dbReference type="InterPro" id="IPR045340">
    <property type="entry name" value="DUF6533"/>
</dbReference>
<dbReference type="HOGENOM" id="CLU_035509_11_4_1"/>
<dbReference type="OrthoDB" id="3350812at2759"/>
<feature type="transmembrane region" description="Helical" evidence="1">
    <location>
        <begin position="188"/>
        <end position="208"/>
    </location>
</feature>
<evidence type="ECO:0000259" key="2">
    <source>
        <dbReference type="Pfam" id="PF20151"/>
    </source>
</evidence>
<keyword evidence="1" id="KW-0472">Membrane</keyword>
<accession>A0A0C3BUQ6</accession>
<keyword evidence="4" id="KW-1185">Reference proteome</keyword>
<evidence type="ECO:0000256" key="1">
    <source>
        <dbReference type="SAM" id="Phobius"/>
    </source>
</evidence>